<feature type="region of interest" description="Disordered" evidence="5">
    <location>
        <begin position="232"/>
        <end position="251"/>
    </location>
</feature>
<evidence type="ECO:0000256" key="4">
    <source>
        <dbReference type="RuleBase" id="RU363019"/>
    </source>
</evidence>
<comment type="function">
    <text evidence="4">PPIases accelerate the folding of proteins. It catalyzes the cis-trans isomerization of proline imidic peptide bonds in oligopeptides.</text>
</comment>
<protein>
    <recommendedName>
        <fullName evidence="4">Peptidyl-prolyl cis-trans isomerase</fullName>
        <shortName evidence="4">PPIase</shortName>
        <ecNumber evidence="4">5.2.1.8</ecNumber>
    </recommendedName>
</protein>
<dbReference type="InterPro" id="IPR029000">
    <property type="entry name" value="Cyclophilin-like_dom_sf"/>
</dbReference>
<dbReference type="SUPFAM" id="SSF50891">
    <property type="entry name" value="Cyclophilin-like"/>
    <property type="match status" value="1"/>
</dbReference>
<organism evidence="7 8">
    <name type="scientific">Xylanibacter ruminicola</name>
    <name type="common">Prevotella ruminicola</name>
    <dbReference type="NCBI Taxonomy" id="839"/>
    <lineage>
        <taxon>Bacteria</taxon>
        <taxon>Pseudomonadati</taxon>
        <taxon>Bacteroidota</taxon>
        <taxon>Bacteroidia</taxon>
        <taxon>Bacteroidales</taxon>
        <taxon>Prevotellaceae</taxon>
        <taxon>Xylanibacter</taxon>
    </lineage>
</organism>
<dbReference type="OrthoDB" id="9807797at2"/>
<dbReference type="EMBL" id="FRBD01000022">
    <property type="protein sequence ID" value="SHL10203.1"/>
    <property type="molecule type" value="Genomic_DNA"/>
</dbReference>
<reference evidence="7 8" key="1">
    <citation type="submission" date="2016-11" db="EMBL/GenBank/DDBJ databases">
        <authorList>
            <person name="Jaros S."/>
            <person name="Januszkiewicz K."/>
            <person name="Wedrychowicz H."/>
        </authorList>
    </citation>
    <scope>NUCLEOTIDE SEQUENCE [LARGE SCALE GENOMIC DNA]</scope>
    <source>
        <strain evidence="7 8">KHT3</strain>
    </source>
</reference>
<proteinExistence type="inferred from homology"/>
<feature type="signal peptide" evidence="4">
    <location>
        <begin position="1"/>
        <end position="20"/>
    </location>
</feature>
<keyword evidence="3 4" id="KW-0413">Isomerase</keyword>
<evidence type="ECO:0000259" key="6">
    <source>
        <dbReference type="PROSITE" id="PS50072"/>
    </source>
</evidence>
<dbReference type="AlphaFoldDB" id="A0A1M6XWH2"/>
<sequence>MNIKNAFIGLMLLFCTNMMAQDRAEVELQTTEGNIRIALFNETPQHRDNFMKLVRMEFYDSLLFHRVIKDFMIQGGDLHSKHAEPGKLLGEGELDYTIEPEFRLPQIYHRRGVIASARESDRVNPERRSGAAQFYIVWGKIYDDKRLAKVQERLDSATNGQVKLTQEMMDTYKTVGGTPHLDGQYTVFGEVTQGLDIVERIMKVETDKNDRPLNDVRILKVRIISDPYAPKPAPAKKVVKPQRRVVKKKTK</sequence>
<dbReference type="GO" id="GO:0006457">
    <property type="term" value="P:protein folding"/>
    <property type="evidence" value="ECO:0007669"/>
    <property type="project" value="InterPro"/>
</dbReference>
<dbReference type="PROSITE" id="PS00170">
    <property type="entry name" value="CSA_PPIASE_1"/>
    <property type="match status" value="1"/>
</dbReference>
<feature type="compositionally biased region" description="Basic residues" evidence="5">
    <location>
        <begin position="237"/>
        <end position="251"/>
    </location>
</feature>
<dbReference type="RefSeq" id="WP_073210612.1">
    <property type="nucleotide sequence ID" value="NZ_FRBD01000022.1"/>
</dbReference>
<feature type="chain" id="PRO_5011821649" description="Peptidyl-prolyl cis-trans isomerase" evidence="4">
    <location>
        <begin position="21"/>
        <end position="251"/>
    </location>
</feature>
<evidence type="ECO:0000256" key="5">
    <source>
        <dbReference type="SAM" id="MobiDB-lite"/>
    </source>
</evidence>
<evidence type="ECO:0000256" key="1">
    <source>
        <dbReference type="ARBA" id="ARBA00007365"/>
    </source>
</evidence>
<feature type="domain" description="PPIase cyclophilin-type" evidence="6">
    <location>
        <begin position="33"/>
        <end position="223"/>
    </location>
</feature>
<dbReference type="EC" id="5.2.1.8" evidence="4"/>
<dbReference type="PANTHER" id="PTHR45625">
    <property type="entry name" value="PEPTIDYL-PROLYL CIS-TRANS ISOMERASE-RELATED"/>
    <property type="match status" value="1"/>
</dbReference>
<dbReference type="InterPro" id="IPR044666">
    <property type="entry name" value="Cyclophilin_A-like"/>
</dbReference>
<dbReference type="PANTHER" id="PTHR45625:SF4">
    <property type="entry name" value="PEPTIDYLPROLYL ISOMERASE DOMAIN AND WD REPEAT-CONTAINING PROTEIN 1"/>
    <property type="match status" value="1"/>
</dbReference>
<keyword evidence="4" id="KW-0732">Signal</keyword>
<dbReference type="CDD" id="cd00317">
    <property type="entry name" value="cyclophilin"/>
    <property type="match status" value="1"/>
</dbReference>
<evidence type="ECO:0000256" key="2">
    <source>
        <dbReference type="ARBA" id="ARBA00023110"/>
    </source>
</evidence>
<evidence type="ECO:0000256" key="3">
    <source>
        <dbReference type="ARBA" id="ARBA00023235"/>
    </source>
</evidence>
<dbReference type="PROSITE" id="PS50072">
    <property type="entry name" value="CSA_PPIASE_2"/>
    <property type="match status" value="1"/>
</dbReference>
<evidence type="ECO:0000313" key="8">
    <source>
        <dbReference type="Proteomes" id="UP000184130"/>
    </source>
</evidence>
<dbReference type="Pfam" id="PF00160">
    <property type="entry name" value="Pro_isomerase"/>
    <property type="match status" value="1"/>
</dbReference>
<dbReference type="GO" id="GO:0003755">
    <property type="term" value="F:peptidyl-prolyl cis-trans isomerase activity"/>
    <property type="evidence" value="ECO:0007669"/>
    <property type="project" value="UniProtKB-UniRule"/>
</dbReference>
<keyword evidence="2 4" id="KW-0697">Rotamase</keyword>
<dbReference type="Gene3D" id="2.40.100.10">
    <property type="entry name" value="Cyclophilin-like"/>
    <property type="match status" value="1"/>
</dbReference>
<comment type="similarity">
    <text evidence="1 4">Belongs to the cyclophilin-type PPIase family.</text>
</comment>
<dbReference type="PRINTS" id="PR00153">
    <property type="entry name" value="CSAPPISMRASE"/>
</dbReference>
<gene>
    <name evidence="7" type="ORF">SAMN05216463_12264</name>
</gene>
<evidence type="ECO:0000313" key="7">
    <source>
        <dbReference type="EMBL" id="SHL10203.1"/>
    </source>
</evidence>
<dbReference type="Proteomes" id="UP000184130">
    <property type="component" value="Unassembled WGS sequence"/>
</dbReference>
<name>A0A1M6XWH2_XYLRU</name>
<dbReference type="InterPro" id="IPR002130">
    <property type="entry name" value="Cyclophilin-type_PPIase_dom"/>
</dbReference>
<comment type="catalytic activity">
    <reaction evidence="4">
        <text>[protein]-peptidylproline (omega=180) = [protein]-peptidylproline (omega=0)</text>
        <dbReference type="Rhea" id="RHEA:16237"/>
        <dbReference type="Rhea" id="RHEA-COMP:10747"/>
        <dbReference type="Rhea" id="RHEA-COMP:10748"/>
        <dbReference type="ChEBI" id="CHEBI:83833"/>
        <dbReference type="ChEBI" id="CHEBI:83834"/>
        <dbReference type="EC" id="5.2.1.8"/>
    </reaction>
</comment>
<accession>A0A1M6XWH2</accession>
<dbReference type="InterPro" id="IPR020892">
    <property type="entry name" value="Cyclophilin-type_PPIase_CS"/>
</dbReference>